<accession>A0A5J6FHG5</accession>
<gene>
    <name evidence="1" type="ORF">CP967_22330</name>
</gene>
<evidence type="ECO:0000313" key="2">
    <source>
        <dbReference type="Proteomes" id="UP000326178"/>
    </source>
</evidence>
<sequence length="191" mass="20785">MVDEGDLWRRLAGLLPPADTESVLECREIGEQEAGIHLLVSRLFDQCVPIGETARAELAMLAEVWGVREELAPDLTRIASGPEGEPSPLELIETADMEPLRGASVGGGKALDGLLVVPWIACPSRIRVLARAHRLEWWGGLSWLTAYYVLFTPGDPAHTRVFETDAAWEALGELRYGPSGGEEAVLEGDDE</sequence>
<organism evidence="1 2">
    <name type="scientific">Streptomyces nitrosporeus</name>
    <dbReference type="NCBI Taxonomy" id="28894"/>
    <lineage>
        <taxon>Bacteria</taxon>
        <taxon>Bacillati</taxon>
        <taxon>Actinomycetota</taxon>
        <taxon>Actinomycetes</taxon>
        <taxon>Kitasatosporales</taxon>
        <taxon>Streptomycetaceae</taxon>
        <taxon>Streptomyces</taxon>
    </lineage>
</organism>
<dbReference type="RefSeq" id="WP_150489662.1">
    <property type="nucleotide sequence ID" value="NZ_BMUV01000006.1"/>
</dbReference>
<protein>
    <submittedName>
        <fullName evidence="1">Uncharacterized protein</fullName>
    </submittedName>
</protein>
<proteinExistence type="predicted"/>
<dbReference type="AlphaFoldDB" id="A0A5J6FHG5"/>
<evidence type="ECO:0000313" key="1">
    <source>
        <dbReference type="EMBL" id="QEU74365.1"/>
    </source>
</evidence>
<dbReference type="KEGG" id="snk:CP967_22330"/>
<dbReference type="EMBL" id="CP023702">
    <property type="protein sequence ID" value="QEU74365.1"/>
    <property type="molecule type" value="Genomic_DNA"/>
</dbReference>
<name>A0A5J6FHG5_9ACTN</name>
<dbReference type="OrthoDB" id="4543730at2"/>
<reference evidence="1 2" key="1">
    <citation type="submission" date="2017-09" db="EMBL/GenBank/DDBJ databases">
        <authorList>
            <person name="Lee N."/>
            <person name="Cho B.-K."/>
        </authorList>
    </citation>
    <scope>NUCLEOTIDE SEQUENCE [LARGE SCALE GENOMIC DNA]</scope>
    <source>
        <strain evidence="1 2">ATCC 12769</strain>
    </source>
</reference>
<keyword evidence="2" id="KW-1185">Reference proteome</keyword>
<dbReference type="Proteomes" id="UP000326178">
    <property type="component" value="Chromosome"/>
</dbReference>